<proteinExistence type="predicted"/>
<dbReference type="Proteomes" id="UP000026960">
    <property type="component" value="Chromosome 7"/>
</dbReference>
<dbReference type="Pfam" id="PF24758">
    <property type="entry name" value="LRR_At5g56370"/>
    <property type="match status" value="2"/>
</dbReference>
<feature type="domain" description="F-box/LRR-repeat protein 15/At3g58940/PEG3-like LRR" evidence="3">
    <location>
        <begin position="58"/>
        <end position="259"/>
    </location>
</feature>
<dbReference type="PaxDb" id="65489-OBART07G10080.1"/>
<dbReference type="InterPro" id="IPR006566">
    <property type="entry name" value="FBD"/>
</dbReference>
<sequence length="673" mass="75628">MDHAGYAGRSLKKRRSEAPEIGDAEEEEGVDVISDLPDAILGEIIARLPTKEAGSTQPRPPPASIFRFSSGLRVATIGKCHLQDAIVQMLHFPKLEHLGLDDVVISEGSLHSIIAACPVLECLLLVRAIGFRCLRINSASLTSIGVDILYFPAEQIELGELIIEHAPLLEKLLNFGVRNELDVSIISAPKLVTVGCLCQQFCHRHSRFTFGTTVIKGVKNESLPEVVLNVKTLAVSVLLLDVDKVVDILRCFPCLENLYFKLWRKKYRNLTKSLDIRLKTVVLEDYRGIWAEVHFAQFFVLNARTLEAMKFFVTCKDYYKGFAAEQRKVLQLDKRASSGARFIFTTKGCFHDAACIEHPRPPPASIFRFSSGLRVATIGKCHLQDAIVQMLHFPKLEHLGLDDVVISEGSLHSIIAACPVLECLLLVRAIGFRCLRINSASLTSIGVDILYFPAEQIELGELIIEHAPLLEKLLNFGVRNELDVSIISAPKLVTVGCLCQQFCHRHSRFTFGTTVIKGVKNESLPEVVLNVKTLAVSVLLLDVDKVVDILRCFPCLENLYFKLWRKKYRNLTKSLDIRLKTVVLEDYRGIWAEVHFAQFFVLNARTLEAMKFFVTCKDYYKGFAAEQRKVLQLDKRASSGARFIFTTKGCFHDAACIEHVQDLSFTDPFECRC</sequence>
<evidence type="ECO:0000256" key="1">
    <source>
        <dbReference type="SAM" id="MobiDB-lite"/>
    </source>
</evidence>
<protein>
    <recommendedName>
        <fullName evidence="6">FBD domain-containing protein</fullName>
    </recommendedName>
</protein>
<dbReference type="PANTHER" id="PTHR32141">
    <property type="match status" value="1"/>
</dbReference>
<dbReference type="AlphaFoldDB" id="A0A0D3GPK3"/>
<feature type="region of interest" description="Disordered" evidence="1">
    <location>
        <begin position="1"/>
        <end position="29"/>
    </location>
</feature>
<evidence type="ECO:0000313" key="4">
    <source>
        <dbReference type="EnsemblPlants" id="OBART07G10080.1"/>
    </source>
</evidence>
<feature type="domain" description="F-box/LRR-repeat protein 15/At3g58940/PEG3-like LRR" evidence="3">
    <location>
        <begin position="359"/>
        <end position="560"/>
    </location>
</feature>
<dbReference type="SUPFAM" id="SSF52047">
    <property type="entry name" value="RNI-like"/>
    <property type="match status" value="1"/>
</dbReference>
<dbReference type="Pfam" id="PF08387">
    <property type="entry name" value="FBD"/>
    <property type="match status" value="2"/>
</dbReference>
<reference evidence="4" key="1">
    <citation type="journal article" date="2009" name="Rice">
        <title>De Novo Next Generation Sequencing of Plant Genomes.</title>
        <authorList>
            <person name="Rounsley S."/>
            <person name="Marri P.R."/>
            <person name="Yu Y."/>
            <person name="He R."/>
            <person name="Sisneros N."/>
            <person name="Goicoechea J.L."/>
            <person name="Lee S.J."/>
            <person name="Angelova A."/>
            <person name="Kudrna D."/>
            <person name="Luo M."/>
            <person name="Affourtit J."/>
            <person name="Desany B."/>
            <person name="Knight J."/>
            <person name="Niazi F."/>
            <person name="Egholm M."/>
            <person name="Wing R.A."/>
        </authorList>
    </citation>
    <scope>NUCLEOTIDE SEQUENCE [LARGE SCALE GENOMIC DNA]</scope>
    <source>
        <strain evidence="4">cv. IRGC 105608</strain>
    </source>
</reference>
<dbReference type="InterPro" id="IPR055302">
    <property type="entry name" value="F-box_dom-containing"/>
</dbReference>
<feature type="domain" description="FBD" evidence="2">
    <location>
        <begin position="573"/>
        <end position="612"/>
    </location>
</feature>
<evidence type="ECO:0000313" key="5">
    <source>
        <dbReference type="Proteomes" id="UP000026960"/>
    </source>
</evidence>
<dbReference type="InterPro" id="IPR055411">
    <property type="entry name" value="LRR_FXL15/At3g58940/PEG3-like"/>
</dbReference>
<dbReference type="Gramene" id="OBART07G10080.1">
    <property type="protein sequence ID" value="OBART07G10080.1"/>
    <property type="gene ID" value="OBART07G10080"/>
</dbReference>
<evidence type="ECO:0000259" key="2">
    <source>
        <dbReference type="Pfam" id="PF08387"/>
    </source>
</evidence>
<keyword evidence="5" id="KW-1185">Reference proteome</keyword>
<organism evidence="4">
    <name type="scientific">Oryza barthii</name>
    <dbReference type="NCBI Taxonomy" id="65489"/>
    <lineage>
        <taxon>Eukaryota</taxon>
        <taxon>Viridiplantae</taxon>
        <taxon>Streptophyta</taxon>
        <taxon>Embryophyta</taxon>
        <taxon>Tracheophyta</taxon>
        <taxon>Spermatophyta</taxon>
        <taxon>Magnoliopsida</taxon>
        <taxon>Liliopsida</taxon>
        <taxon>Poales</taxon>
        <taxon>Poaceae</taxon>
        <taxon>BOP clade</taxon>
        <taxon>Oryzoideae</taxon>
        <taxon>Oryzeae</taxon>
        <taxon>Oryzinae</taxon>
        <taxon>Oryza</taxon>
    </lineage>
</organism>
<dbReference type="EnsemblPlants" id="OBART07G10080.1">
    <property type="protein sequence ID" value="OBART07G10080.1"/>
    <property type="gene ID" value="OBART07G10080"/>
</dbReference>
<dbReference type="eggNOG" id="ENOG502RRNZ">
    <property type="taxonomic scope" value="Eukaryota"/>
</dbReference>
<feature type="compositionally biased region" description="Acidic residues" evidence="1">
    <location>
        <begin position="20"/>
        <end position="29"/>
    </location>
</feature>
<feature type="domain" description="FBD" evidence="2">
    <location>
        <begin position="272"/>
        <end position="311"/>
    </location>
</feature>
<reference evidence="4" key="2">
    <citation type="submission" date="2015-03" db="UniProtKB">
        <authorList>
            <consortium name="EnsemblPlants"/>
        </authorList>
    </citation>
    <scope>IDENTIFICATION</scope>
</reference>
<name>A0A0D3GPK3_9ORYZ</name>
<dbReference type="STRING" id="65489.A0A0D3GPK3"/>
<evidence type="ECO:0008006" key="6">
    <source>
        <dbReference type="Google" id="ProtNLM"/>
    </source>
</evidence>
<dbReference type="Gene3D" id="3.80.10.10">
    <property type="entry name" value="Ribonuclease Inhibitor"/>
    <property type="match status" value="1"/>
</dbReference>
<dbReference type="HOGENOM" id="CLU_376603_0_0_1"/>
<dbReference type="PANTHER" id="PTHR32141:SF144">
    <property type="entry name" value="OS07G0277500 PROTEIN"/>
    <property type="match status" value="1"/>
</dbReference>
<dbReference type="InterPro" id="IPR032675">
    <property type="entry name" value="LRR_dom_sf"/>
</dbReference>
<evidence type="ECO:0000259" key="3">
    <source>
        <dbReference type="Pfam" id="PF24758"/>
    </source>
</evidence>
<accession>A0A0D3GPK3</accession>